<evidence type="ECO:0008006" key="5">
    <source>
        <dbReference type="Google" id="ProtNLM"/>
    </source>
</evidence>
<gene>
    <name evidence="3" type="ORF">Tasa_017_186</name>
</gene>
<feature type="transmembrane region" description="Helical" evidence="2">
    <location>
        <begin position="59"/>
        <end position="76"/>
    </location>
</feature>
<dbReference type="STRING" id="1231623.Tasa_017_186"/>
<evidence type="ECO:0000256" key="1">
    <source>
        <dbReference type="SAM" id="MobiDB-lite"/>
    </source>
</evidence>
<feature type="region of interest" description="Disordered" evidence="1">
    <location>
        <begin position="237"/>
        <end position="258"/>
    </location>
</feature>
<feature type="region of interest" description="Disordered" evidence="1">
    <location>
        <begin position="1"/>
        <end position="24"/>
    </location>
</feature>
<dbReference type="EMBL" id="BALE01000017">
    <property type="protein sequence ID" value="GAN54303.1"/>
    <property type="molecule type" value="Genomic_DNA"/>
</dbReference>
<dbReference type="Gene3D" id="2.60.450.10">
    <property type="entry name" value="Lipopolysaccharide (LPS) transport protein A like domain"/>
    <property type="match status" value="1"/>
</dbReference>
<evidence type="ECO:0000313" key="4">
    <source>
        <dbReference type="Proteomes" id="UP000032679"/>
    </source>
</evidence>
<feature type="compositionally biased region" description="Basic and acidic residues" evidence="1">
    <location>
        <begin position="13"/>
        <end position="24"/>
    </location>
</feature>
<proteinExistence type="predicted"/>
<comment type="caution">
    <text evidence="3">The sequence shown here is derived from an EMBL/GenBank/DDBJ whole genome shotgun (WGS) entry which is preliminary data.</text>
</comment>
<dbReference type="RefSeq" id="WP_241767695.1">
    <property type="nucleotide sequence ID" value="NZ_BALE01000017.1"/>
</dbReference>
<dbReference type="AlphaFoldDB" id="A0A0D6MM11"/>
<sequence length="258" mass="28019">MSDPNAPRGDGPPQRDDFARDADRTREFREAMERHARNRNVPTSVDLARRRSLVALAKWALPVTAALLLGSIAAWPEIAHLISMNRAAVRELAHLRVESGNMEGAVYRGLDAHGRPYMITAQTTHQIGDDRFNLVKPVGDTVLSGGGWAEVRADHGVFMQHEQALDLSGHVVVYRDDGTIMSGPTADLDLRRGIIASNDWVHVEGPFGMLDAQGYFLDQRAGISQFTGPVRLIRNDDAATGGSADHTQAAQTPAGKGT</sequence>
<name>A0A0D6MM11_9PROT</name>
<dbReference type="Pfam" id="PF06835">
    <property type="entry name" value="LptC"/>
    <property type="match status" value="1"/>
</dbReference>
<keyword evidence="2" id="KW-0812">Transmembrane</keyword>
<protein>
    <recommendedName>
        <fullName evidence="5">LPS export ABC transporter periplasmic protein LptC</fullName>
    </recommendedName>
</protein>
<accession>A0A0D6MM11</accession>
<evidence type="ECO:0000313" key="3">
    <source>
        <dbReference type="EMBL" id="GAN54303.1"/>
    </source>
</evidence>
<evidence type="ECO:0000256" key="2">
    <source>
        <dbReference type="SAM" id="Phobius"/>
    </source>
</evidence>
<organism evidence="3 4">
    <name type="scientific">Tanticharoenia sakaeratensis NBRC 103193</name>
    <dbReference type="NCBI Taxonomy" id="1231623"/>
    <lineage>
        <taxon>Bacteria</taxon>
        <taxon>Pseudomonadati</taxon>
        <taxon>Pseudomonadota</taxon>
        <taxon>Alphaproteobacteria</taxon>
        <taxon>Acetobacterales</taxon>
        <taxon>Acetobacteraceae</taxon>
        <taxon>Tanticharoenia</taxon>
    </lineage>
</organism>
<dbReference type="InterPro" id="IPR010664">
    <property type="entry name" value="LipoPS_assembly_LptC-rel"/>
</dbReference>
<keyword evidence="2" id="KW-0472">Membrane</keyword>
<dbReference type="Proteomes" id="UP000032679">
    <property type="component" value="Unassembled WGS sequence"/>
</dbReference>
<keyword evidence="4" id="KW-1185">Reference proteome</keyword>
<reference evidence="3 4" key="1">
    <citation type="submission" date="2012-10" db="EMBL/GenBank/DDBJ databases">
        <title>Genome sequencing of Tanticharoenia sakaeratensis NBRC 103193.</title>
        <authorList>
            <person name="Azuma Y."/>
            <person name="Hadano H."/>
            <person name="Hirakawa H."/>
            <person name="Matsushita K."/>
        </authorList>
    </citation>
    <scope>NUCLEOTIDE SEQUENCE [LARGE SCALE GENOMIC DNA]</scope>
    <source>
        <strain evidence="3 4">NBRC 103193</strain>
    </source>
</reference>
<keyword evidence="2" id="KW-1133">Transmembrane helix</keyword>